<dbReference type="RefSeq" id="WP_106727069.1">
    <property type="nucleotide sequence ID" value="NZ_PXYL01000024.1"/>
</dbReference>
<evidence type="ECO:0000256" key="7">
    <source>
        <dbReference type="ARBA" id="ARBA00022801"/>
    </source>
</evidence>
<keyword evidence="8" id="KW-0460">Magnesium</keyword>
<evidence type="ECO:0000313" key="14">
    <source>
        <dbReference type="Proteomes" id="UP000240653"/>
    </source>
</evidence>
<proteinExistence type="inferred from homology"/>
<dbReference type="NCBIfam" id="TIGR01458">
    <property type="entry name" value="HAD-SF-IIA-hyp3"/>
    <property type="match status" value="1"/>
</dbReference>
<evidence type="ECO:0000256" key="6">
    <source>
        <dbReference type="ARBA" id="ARBA00022723"/>
    </source>
</evidence>
<dbReference type="Pfam" id="PF13344">
    <property type="entry name" value="Hydrolase_6"/>
    <property type="match status" value="1"/>
</dbReference>
<gene>
    <name evidence="13" type="ORF">C7I85_26825</name>
</gene>
<evidence type="ECO:0000256" key="3">
    <source>
        <dbReference type="ARBA" id="ARBA00007958"/>
    </source>
</evidence>
<evidence type="ECO:0000256" key="2">
    <source>
        <dbReference type="ARBA" id="ARBA00004496"/>
    </source>
</evidence>
<comment type="catalytic activity">
    <reaction evidence="11">
        <text>diphosphate + H2O = 2 phosphate + H(+)</text>
        <dbReference type="Rhea" id="RHEA:24576"/>
        <dbReference type="ChEBI" id="CHEBI:15377"/>
        <dbReference type="ChEBI" id="CHEBI:15378"/>
        <dbReference type="ChEBI" id="CHEBI:33019"/>
        <dbReference type="ChEBI" id="CHEBI:43474"/>
        <dbReference type="EC" id="3.6.1.1"/>
    </reaction>
</comment>
<dbReference type="Gene3D" id="3.40.50.1000">
    <property type="entry name" value="HAD superfamily/HAD-like"/>
    <property type="match status" value="2"/>
</dbReference>
<evidence type="ECO:0000259" key="12">
    <source>
        <dbReference type="PROSITE" id="PS50801"/>
    </source>
</evidence>
<dbReference type="InterPro" id="IPR002645">
    <property type="entry name" value="STAS_dom"/>
</dbReference>
<keyword evidence="5" id="KW-0963">Cytoplasm</keyword>
<accession>A0A2P7RXR9</accession>
<dbReference type="GO" id="GO:0005829">
    <property type="term" value="C:cytosol"/>
    <property type="evidence" value="ECO:0007669"/>
    <property type="project" value="TreeGrafter"/>
</dbReference>
<evidence type="ECO:0000256" key="1">
    <source>
        <dbReference type="ARBA" id="ARBA00001946"/>
    </source>
</evidence>
<keyword evidence="14" id="KW-1185">Reference proteome</keyword>
<dbReference type="InterPro" id="IPR006357">
    <property type="entry name" value="HAD-SF_hydro_IIA"/>
</dbReference>
<dbReference type="GO" id="GO:0016791">
    <property type="term" value="F:phosphatase activity"/>
    <property type="evidence" value="ECO:0007669"/>
    <property type="project" value="InterPro"/>
</dbReference>
<comment type="caution">
    <text evidence="13">The sequence shown here is derived from an EMBL/GenBank/DDBJ whole genome shotgun (WGS) entry which is preliminary data.</text>
</comment>
<dbReference type="PROSITE" id="PS50801">
    <property type="entry name" value="STAS"/>
    <property type="match status" value="1"/>
</dbReference>
<comment type="function">
    <text evidence="9">Phosphatase that hydrolyzes imidodiphosphate, 3-phosphohistidine and 6-phospholysine. Has broad substrate specificity and can also hydrolyze inorganic diphosphate, but with lower efficiency.</text>
</comment>
<sequence length="255" mass="27199">MISGVLLDLSGVLYDGDSPIKQAAASVRRLREAGLPLRFVSNTTRSTRQDVLARLEKLGIEVGADELFTPVHAARDWLKAHDCSAHLLIHPALEPDFRDLPSGRGLAVVVGDAADAFDYSSLNAAFRLLNAGAAFLALADNRVFKDADGKLSLDAGPFVRALEFASGRKATVLGKPAPEFFLSALANMECPPGEAVMVGDDAEGDTAGALRAGFSAALLVRTGKYRDGDETRFEPRPTEVVEDIAAATDWILAHR</sequence>
<evidence type="ECO:0000313" key="13">
    <source>
        <dbReference type="EMBL" id="PSJ55025.1"/>
    </source>
</evidence>
<dbReference type="InterPro" id="IPR036412">
    <property type="entry name" value="HAD-like_sf"/>
</dbReference>
<reference evidence="13 14" key="1">
    <citation type="submission" date="2018-03" db="EMBL/GenBank/DDBJ databases">
        <title>The draft genome of Mesorhizobium soli JCM 19897.</title>
        <authorList>
            <person name="Li L."/>
            <person name="Liu L."/>
            <person name="Liang L."/>
            <person name="Wang T."/>
            <person name="Zhang X."/>
        </authorList>
    </citation>
    <scope>NUCLEOTIDE SEQUENCE [LARGE SCALE GENOMIC DNA]</scope>
    <source>
        <strain evidence="13 14">JCM 19897</strain>
    </source>
</reference>
<dbReference type="InterPro" id="IPR023214">
    <property type="entry name" value="HAD_sf"/>
</dbReference>
<evidence type="ECO:0000256" key="4">
    <source>
        <dbReference type="ARBA" id="ARBA00012146"/>
    </source>
</evidence>
<dbReference type="AlphaFoldDB" id="A0A2P7RXR9"/>
<dbReference type="OrthoDB" id="148966at2"/>
<dbReference type="Proteomes" id="UP000240653">
    <property type="component" value="Unassembled WGS sequence"/>
</dbReference>
<dbReference type="PANTHER" id="PTHR19288:SF44">
    <property type="entry name" value="PHOSPHOLYSINE PHOSPHOHISTIDINE INORGANIC PYROPHOSPHATE PHOSPHATASE"/>
    <property type="match status" value="1"/>
</dbReference>
<evidence type="ECO:0000256" key="11">
    <source>
        <dbReference type="ARBA" id="ARBA00047820"/>
    </source>
</evidence>
<evidence type="ECO:0000256" key="9">
    <source>
        <dbReference type="ARBA" id="ARBA00037258"/>
    </source>
</evidence>
<name>A0A2P7RXR9_9HYPH</name>
<dbReference type="EC" id="3.6.1.1" evidence="4"/>
<comment type="similarity">
    <text evidence="3">Belongs to the HAD-like hydrolase superfamily.</text>
</comment>
<dbReference type="GO" id="GO:0004427">
    <property type="term" value="F:inorganic diphosphate phosphatase activity"/>
    <property type="evidence" value="ECO:0007669"/>
    <property type="project" value="UniProtKB-EC"/>
</dbReference>
<dbReference type="SUPFAM" id="SSF56784">
    <property type="entry name" value="HAD-like"/>
    <property type="match status" value="1"/>
</dbReference>
<evidence type="ECO:0000256" key="5">
    <source>
        <dbReference type="ARBA" id="ARBA00022490"/>
    </source>
</evidence>
<keyword evidence="6" id="KW-0479">Metal-binding</keyword>
<keyword evidence="7 13" id="KW-0378">Hydrolase</keyword>
<evidence type="ECO:0000256" key="8">
    <source>
        <dbReference type="ARBA" id="ARBA00022842"/>
    </source>
</evidence>
<evidence type="ECO:0000256" key="10">
    <source>
        <dbReference type="ARBA" id="ARBA00039357"/>
    </source>
</evidence>
<comment type="subcellular location">
    <subcellularLocation>
        <location evidence="2">Cytoplasm</location>
    </subcellularLocation>
</comment>
<dbReference type="PANTHER" id="PTHR19288">
    <property type="entry name" value="4-NITROPHENYLPHOSPHATASE-RELATED"/>
    <property type="match status" value="1"/>
</dbReference>
<dbReference type="EMBL" id="PXYL01000024">
    <property type="protein sequence ID" value="PSJ55025.1"/>
    <property type="molecule type" value="Genomic_DNA"/>
</dbReference>
<dbReference type="NCBIfam" id="TIGR01460">
    <property type="entry name" value="HAD-SF-IIA"/>
    <property type="match status" value="1"/>
</dbReference>
<feature type="domain" description="STAS" evidence="12">
    <location>
        <begin position="1"/>
        <end position="78"/>
    </location>
</feature>
<dbReference type="Pfam" id="PF13242">
    <property type="entry name" value="Hydrolase_like"/>
    <property type="match status" value="1"/>
</dbReference>
<dbReference type="GO" id="GO:0046872">
    <property type="term" value="F:metal ion binding"/>
    <property type="evidence" value="ECO:0007669"/>
    <property type="project" value="UniProtKB-KW"/>
</dbReference>
<dbReference type="InterPro" id="IPR006355">
    <property type="entry name" value="LHPP/HDHD2"/>
</dbReference>
<organism evidence="13 14">
    <name type="scientific">Pseudaminobacter soli</name>
    <name type="common">ex Li et al. 2025</name>
    <dbReference type="NCBI Taxonomy" id="1295366"/>
    <lineage>
        <taxon>Bacteria</taxon>
        <taxon>Pseudomonadati</taxon>
        <taxon>Pseudomonadota</taxon>
        <taxon>Alphaproteobacteria</taxon>
        <taxon>Hyphomicrobiales</taxon>
        <taxon>Phyllobacteriaceae</taxon>
        <taxon>Pseudaminobacter</taxon>
    </lineage>
</organism>
<protein>
    <recommendedName>
        <fullName evidence="10">Phospholysine phosphohistidine inorganic pyrophosphate phosphatase</fullName>
        <ecNumber evidence="4">3.6.1.1</ecNumber>
    </recommendedName>
</protein>
<comment type="cofactor">
    <cofactor evidence="1">
        <name>Mg(2+)</name>
        <dbReference type="ChEBI" id="CHEBI:18420"/>
    </cofactor>
</comment>